<comment type="function">
    <text evidence="6 7">Catalyzes the conversion of GDP-D-mannose to GDP-4-dehydro-6-deoxy-D-mannose.</text>
</comment>
<dbReference type="AlphaFoldDB" id="A0A1Z4GCY3"/>
<dbReference type="Pfam" id="PF16363">
    <property type="entry name" value="GDP_Man_Dehyd"/>
    <property type="match status" value="1"/>
</dbReference>
<dbReference type="SUPFAM" id="SSF51735">
    <property type="entry name" value="NAD(P)-binding Rossmann-fold domains"/>
    <property type="match status" value="1"/>
</dbReference>
<feature type="active site" description="Nucleophile" evidence="7">
    <location>
        <position position="178"/>
    </location>
</feature>
<proteinExistence type="inferred from homology"/>
<sequence length="321" mass="35669">MQKKALICGVSGQDGAYLAELLLNRGYIVCGTSRDAQMSSFHNLVRLGIRDQIKLASVALTDFRSVLQVLTKIQPDEVYNLAGQSSVGLSFEQPVETLESIATGTLNLLEAIRFIGAPIKLYNAGSSECFGNTGEQPADEDTPFRPRSPYGVAKATAFWEVANYREAYGLFACSGILYNHESPLRPERFVTQKIISAACRIAQGTDNHLYLGNLSVRRDWGWAAEYVNAMYLMLQQEQPDDYVIATGETSKLEDFVAQAFACVGLDWQEYVTTDSSLLRPTDIVVGRGNPAKAKEKLGWQAKYTMKDVVQMMIEEKQKDYL</sequence>
<evidence type="ECO:0000259" key="8">
    <source>
        <dbReference type="Pfam" id="PF16363"/>
    </source>
</evidence>
<evidence type="ECO:0000256" key="7">
    <source>
        <dbReference type="HAMAP-Rule" id="MF_00955"/>
    </source>
</evidence>
<dbReference type="EC" id="4.2.1.47" evidence="4 7"/>
<evidence type="ECO:0000256" key="4">
    <source>
        <dbReference type="ARBA" id="ARBA00011989"/>
    </source>
</evidence>
<dbReference type="Gene3D" id="3.90.25.10">
    <property type="entry name" value="UDP-galactose 4-epimerase, domain 1"/>
    <property type="match status" value="1"/>
</dbReference>
<dbReference type="InterPro" id="IPR006368">
    <property type="entry name" value="GDP_Man_deHydtase"/>
</dbReference>
<keyword evidence="10" id="KW-1185">Reference proteome</keyword>
<dbReference type="GO" id="GO:0042351">
    <property type="term" value="P:'de novo' GDP-L-fucose biosynthetic process"/>
    <property type="evidence" value="ECO:0007669"/>
    <property type="project" value="TreeGrafter"/>
</dbReference>
<keyword evidence="5 7" id="KW-0456">Lyase</keyword>
<dbReference type="FunFam" id="3.40.50.720:FF:000924">
    <property type="entry name" value="GDP-mannose 4,6 dehydratase"/>
    <property type="match status" value="1"/>
</dbReference>
<evidence type="ECO:0000256" key="6">
    <source>
        <dbReference type="ARBA" id="ARBA00059383"/>
    </source>
</evidence>
<dbReference type="InterPro" id="IPR016040">
    <property type="entry name" value="NAD(P)-bd_dom"/>
</dbReference>
<organism evidence="9 10">
    <name type="scientific">Anabaenopsis circularis NIES-21</name>
    <dbReference type="NCBI Taxonomy" id="1085406"/>
    <lineage>
        <taxon>Bacteria</taxon>
        <taxon>Bacillati</taxon>
        <taxon>Cyanobacteriota</taxon>
        <taxon>Cyanophyceae</taxon>
        <taxon>Nostocales</taxon>
        <taxon>Nodulariaceae</taxon>
        <taxon>Anabaenopsis</taxon>
    </lineage>
</organism>
<dbReference type="Gene3D" id="3.40.50.720">
    <property type="entry name" value="NAD(P)-binding Rossmann-like Domain"/>
    <property type="match status" value="1"/>
</dbReference>
<accession>A0A1Z4GCY3</accession>
<dbReference type="HAMAP" id="MF_00955">
    <property type="entry name" value="GDP_Man_dehydratase"/>
    <property type="match status" value="1"/>
</dbReference>
<evidence type="ECO:0000256" key="2">
    <source>
        <dbReference type="ARBA" id="ARBA00001937"/>
    </source>
</evidence>
<dbReference type="GO" id="GO:0070401">
    <property type="term" value="F:NADP+ binding"/>
    <property type="evidence" value="ECO:0007669"/>
    <property type="project" value="UniProtKB-UniRule"/>
</dbReference>
<dbReference type="OrthoDB" id="9779041at2"/>
<evidence type="ECO:0000313" key="10">
    <source>
        <dbReference type="Proteomes" id="UP000218287"/>
    </source>
</evidence>
<dbReference type="PANTHER" id="PTHR43715:SF1">
    <property type="entry name" value="GDP-MANNOSE 4,6 DEHYDRATASE"/>
    <property type="match status" value="1"/>
</dbReference>
<evidence type="ECO:0000313" key="9">
    <source>
        <dbReference type="EMBL" id="BAY15178.1"/>
    </source>
</evidence>
<name>A0A1Z4GCY3_9CYAN</name>
<gene>
    <name evidence="7" type="primary">gmd</name>
    <name evidence="9" type="ORF">NIES21_09930</name>
</gene>
<dbReference type="PANTHER" id="PTHR43715">
    <property type="entry name" value="GDP-MANNOSE 4,6-DEHYDRATASE"/>
    <property type="match status" value="1"/>
</dbReference>
<evidence type="ECO:0000256" key="5">
    <source>
        <dbReference type="ARBA" id="ARBA00023239"/>
    </source>
</evidence>
<comment type="cofactor">
    <cofactor evidence="2 7">
        <name>NADP(+)</name>
        <dbReference type="ChEBI" id="CHEBI:58349"/>
    </cofactor>
</comment>
<feature type="domain" description="NAD(P)-binding" evidence="8">
    <location>
        <begin position="6"/>
        <end position="312"/>
    </location>
</feature>
<dbReference type="GO" id="GO:0008446">
    <property type="term" value="F:GDP-mannose 4,6-dehydratase activity"/>
    <property type="evidence" value="ECO:0007669"/>
    <property type="project" value="UniProtKB-UniRule"/>
</dbReference>
<dbReference type="CDD" id="cd05260">
    <property type="entry name" value="GDP_MD_SDR_e"/>
    <property type="match status" value="1"/>
</dbReference>
<protein>
    <recommendedName>
        <fullName evidence="4 7">GDP-mannose 4,6-dehydratase</fullName>
        <ecNumber evidence="4 7">4.2.1.47</ecNumber>
    </recommendedName>
    <alternativeName>
        <fullName evidence="7">GDP-D-mannose dehydratase</fullName>
    </alternativeName>
</protein>
<comment type="caution">
    <text evidence="7">Lacks conserved residue(s) required for the propagation of feature annotation.</text>
</comment>
<keyword evidence="7" id="KW-0521">NADP</keyword>
<dbReference type="Proteomes" id="UP000218287">
    <property type="component" value="Chromosome"/>
</dbReference>
<comment type="similarity">
    <text evidence="3 7">Belongs to the NAD(P)-dependent epimerase/dehydratase family. GDP-mannose 4,6-dehydratase subfamily.</text>
</comment>
<evidence type="ECO:0000256" key="1">
    <source>
        <dbReference type="ARBA" id="ARBA00000188"/>
    </source>
</evidence>
<comment type="catalytic activity">
    <reaction evidence="1 7">
        <text>GDP-alpha-D-mannose = GDP-4-dehydro-alpha-D-rhamnose + H2O</text>
        <dbReference type="Rhea" id="RHEA:23820"/>
        <dbReference type="ChEBI" id="CHEBI:15377"/>
        <dbReference type="ChEBI" id="CHEBI:57527"/>
        <dbReference type="ChEBI" id="CHEBI:57964"/>
        <dbReference type="EC" id="4.2.1.47"/>
    </reaction>
</comment>
<reference evidence="9 10" key="1">
    <citation type="submission" date="2017-06" db="EMBL/GenBank/DDBJ databases">
        <title>Genome sequencing of cyanobaciteial culture collection at National Institute for Environmental Studies (NIES).</title>
        <authorList>
            <person name="Hirose Y."/>
            <person name="Shimura Y."/>
            <person name="Fujisawa T."/>
            <person name="Nakamura Y."/>
            <person name="Kawachi M."/>
        </authorList>
    </citation>
    <scope>NUCLEOTIDE SEQUENCE [LARGE SCALE GENOMIC DNA]</scope>
    <source>
        <strain evidence="9 10">NIES-21</strain>
    </source>
</reference>
<evidence type="ECO:0000256" key="3">
    <source>
        <dbReference type="ARBA" id="ARBA00009263"/>
    </source>
</evidence>
<feature type="binding site" evidence="7">
    <location>
        <position position="208"/>
    </location>
    <ligand>
        <name>NADP(+)</name>
        <dbReference type="ChEBI" id="CHEBI:58349"/>
    </ligand>
</feature>
<dbReference type="InterPro" id="IPR036291">
    <property type="entry name" value="NAD(P)-bd_dom_sf"/>
</dbReference>
<dbReference type="EMBL" id="AP018174">
    <property type="protein sequence ID" value="BAY15178.1"/>
    <property type="molecule type" value="Genomic_DNA"/>
</dbReference>